<proteinExistence type="predicted"/>
<gene>
    <name evidence="2" type="ORF">DES43_105198</name>
</gene>
<evidence type="ECO:0000259" key="1">
    <source>
        <dbReference type="Pfam" id="PF05050"/>
    </source>
</evidence>
<keyword evidence="2" id="KW-0489">Methyltransferase</keyword>
<evidence type="ECO:0000313" key="2">
    <source>
        <dbReference type="EMBL" id="TDR36531.1"/>
    </source>
</evidence>
<dbReference type="RefSeq" id="WP_133674854.1">
    <property type="nucleotide sequence ID" value="NZ_SNZF01000005.1"/>
</dbReference>
<reference evidence="2 3" key="1">
    <citation type="submission" date="2019-03" db="EMBL/GenBank/DDBJ databases">
        <title>Genomic Encyclopedia of Type Strains, Phase IV (KMG-IV): sequencing the most valuable type-strain genomes for metagenomic binning, comparative biology and taxonomic classification.</title>
        <authorList>
            <person name="Goeker M."/>
        </authorList>
    </citation>
    <scope>NUCLEOTIDE SEQUENCE [LARGE SCALE GENOMIC DNA]</scope>
    <source>
        <strain evidence="2 3">DSM 11603</strain>
    </source>
</reference>
<dbReference type="PANTHER" id="PTHR34203:SF15">
    <property type="entry name" value="SLL1173 PROTEIN"/>
    <property type="match status" value="1"/>
</dbReference>
<organism evidence="2 3">
    <name type="scientific">Aquamicrobium defluvii</name>
    <dbReference type="NCBI Taxonomy" id="69279"/>
    <lineage>
        <taxon>Bacteria</taxon>
        <taxon>Pseudomonadati</taxon>
        <taxon>Pseudomonadota</taxon>
        <taxon>Alphaproteobacteria</taxon>
        <taxon>Hyphomicrobiales</taxon>
        <taxon>Phyllobacteriaceae</taxon>
        <taxon>Aquamicrobium</taxon>
    </lineage>
</organism>
<sequence length="233" mass="25788">MKSSFADKIRYNASKIFNQQTASLDDLTISVDKFTVPREIRKGVFHREYEKQERHLIRTLDLSPSDRVLDLGTCVGVVAITAAKLVGSKNVQTHEANPALEPIIRKNFALNNVDPALHMVAVTKDGRDIELHLQKRVFSSSVFPRDSKGAISVKSVAISDIINAFGPTIISMDVEGAEAEIVDATDFPGVRAAMLEVHPHVIGELKAKAVLDRFASLGFLERNRMGDTYLFTR</sequence>
<accession>A0A4R6YIK3</accession>
<dbReference type="PANTHER" id="PTHR34203">
    <property type="entry name" value="METHYLTRANSFERASE, FKBM FAMILY PROTEIN"/>
    <property type="match status" value="1"/>
</dbReference>
<dbReference type="InterPro" id="IPR029063">
    <property type="entry name" value="SAM-dependent_MTases_sf"/>
</dbReference>
<dbReference type="SUPFAM" id="SSF53335">
    <property type="entry name" value="S-adenosyl-L-methionine-dependent methyltransferases"/>
    <property type="match status" value="1"/>
</dbReference>
<comment type="caution">
    <text evidence="2">The sequence shown here is derived from an EMBL/GenBank/DDBJ whole genome shotgun (WGS) entry which is preliminary data.</text>
</comment>
<dbReference type="NCBIfam" id="TIGR01444">
    <property type="entry name" value="fkbM_fam"/>
    <property type="match status" value="1"/>
</dbReference>
<dbReference type="Gene3D" id="3.40.50.150">
    <property type="entry name" value="Vaccinia Virus protein VP39"/>
    <property type="match status" value="1"/>
</dbReference>
<feature type="domain" description="Methyltransferase FkbM" evidence="1">
    <location>
        <begin position="71"/>
        <end position="200"/>
    </location>
</feature>
<dbReference type="Pfam" id="PF05050">
    <property type="entry name" value="Methyltransf_21"/>
    <property type="match status" value="1"/>
</dbReference>
<dbReference type="Proteomes" id="UP000294958">
    <property type="component" value="Unassembled WGS sequence"/>
</dbReference>
<name>A0A4R6YIK3_9HYPH</name>
<dbReference type="EMBL" id="SNZF01000005">
    <property type="protein sequence ID" value="TDR36531.1"/>
    <property type="molecule type" value="Genomic_DNA"/>
</dbReference>
<dbReference type="GO" id="GO:0008168">
    <property type="term" value="F:methyltransferase activity"/>
    <property type="evidence" value="ECO:0007669"/>
    <property type="project" value="UniProtKB-KW"/>
</dbReference>
<keyword evidence="2" id="KW-0808">Transferase</keyword>
<dbReference type="OrthoDB" id="456767at2"/>
<keyword evidence="3" id="KW-1185">Reference proteome</keyword>
<dbReference type="InterPro" id="IPR006342">
    <property type="entry name" value="FkbM_mtfrase"/>
</dbReference>
<dbReference type="InterPro" id="IPR052514">
    <property type="entry name" value="SAM-dependent_MTase"/>
</dbReference>
<dbReference type="AlphaFoldDB" id="A0A4R6YIK3"/>
<evidence type="ECO:0000313" key="3">
    <source>
        <dbReference type="Proteomes" id="UP000294958"/>
    </source>
</evidence>
<protein>
    <submittedName>
        <fullName evidence="2">FkbM family methyltransferase</fullName>
    </submittedName>
</protein>
<dbReference type="GO" id="GO:0032259">
    <property type="term" value="P:methylation"/>
    <property type="evidence" value="ECO:0007669"/>
    <property type="project" value="UniProtKB-KW"/>
</dbReference>